<sequence length="107" mass="12042">MTGIPRSIAEHELRIPPNVKPVVQKKRSLAPERSLAACQEVEKLVSAGILREVKYQSWIANPISKILTRLVLKIVTHSQKLISRLIHSRDTRSNASSMHTKVIIRSS</sequence>
<reference evidence="1" key="1">
    <citation type="journal article" date="2017" name="Nature">
        <title>The sunflower genome provides insights into oil metabolism, flowering and Asterid evolution.</title>
        <authorList>
            <person name="Badouin H."/>
            <person name="Gouzy J."/>
            <person name="Grassa C.J."/>
            <person name="Murat F."/>
            <person name="Staton S.E."/>
            <person name="Cottret L."/>
            <person name="Lelandais-Briere C."/>
            <person name="Owens G.L."/>
            <person name="Carrere S."/>
            <person name="Mayjonade B."/>
            <person name="Legrand L."/>
            <person name="Gill N."/>
            <person name="Kane N.C."/>
            <person name="Bowers J.E."/>
            <person name="Hubner S."/>
            <person name="Bellec A."/>
            <person name="Berard A."/>
            <person name="Berges H."/>
            <person name="Blanchet N."/>
            <person name="Boniface M.C."/>
            <person name="Brunel D."/>
            <person name="Catrice O."/>
            <person name="Chaidir N."/>
            <person name="Claudel C."/>
            <person name="Donnadieu C."/>
            <person name="Faraut T."/>
            <person name="Fievet G."/>
            <person name="Helmstetter N."/>
            <person name="King M."/>
            <person name="Knapp S.J."/>
            <person name="Lai Z."/>
            <person name="Le Paslier M.C."/>
            <person name="Lippi Y."/>
            <person name="Lorenzon L."/>
            <person name="Mandel J.R."/>
            <person name="Marage G."/>
            <person name="Marchand G."/>
            <person name="Marquand E."/>
            <person name="Bret-Mestries E."/>
            <person name="Morien E."/>
            <person name="Nambeesan S."/>
            <person name="Nguyen T."/>
            <person name="Pegot-Espagnet P."/>
            <person name="Pouilly N."/>
            <person name="Raftis F."/>
            <person name="Sallet E."/>
            <person name="Schiex T."/>
            <person name="Thomas J."/>
            <person name="Vandecasteele C."/>
            <person name="Vares D."/>
            <person name="Vear F."/>
            <person name="Vautrin S."/>
            <person name="Crespi M."/>
            <person name="Mangin B."/>
            <person name="Burke J.M."/>
            <person name="Salse J."/>
            <person name="Munos S."/>
            <person name="Vincourt P."/>
            <person name="Rieseberg L.H."/>
            <person name="Langlade N.B."/>
        </authorList>
    </citation>
    <scope>NUCLEOTIDE SEQUENCE</scope>
    <source>
        <tissue evidence="1">Leaves</tissue>
    </source>
</reference>
<dbReference type="InterPro" id="IPR043502">
    <property type="entry name" value="DNA/RNA_pol_sf"/>
</dbReference>
<protein>
    <submittedName>
        <fullName evidence="1">Uncharacterized protein</fullName>
    </submittedName>
</protein>
<keyword evidence="2" id="KW-1185">Reference proteome</keyword>
<organism evidence="1 2">
    <name type="scientific">Helianthus annuus</name>
    <name type="common">Common sunflower</name>
    <dbReference type="NCBI Taxonomy" id="4232"/>
    <lineage>
        <taxon>Eukaryota</taxon>
        <taxon>Viridiplantae</taxon>
        <taxon>Streptophyta</taxon>
        <taxon>Embryophyta</taxon>
        <taxon>Tracheophyta</taxon>
        <taxon>Spermatophyta</taxon>
        <taxon>Magnoliopsida</taxon>
        <taxon>eudicotyledons</taxon>
        <taxon>Gunneridae</taxon>
        <taxon>Pentapetalae</taxon>
        <taxon>asterids</taxon>
        <taxon>campanulids</taxon>
        <taxon>Asterales</taxon>
        <taxon>Asteraceae</taxon>
        <taxon>Asteroideae</taxon>
        <taxon>Heliantheae alliance</taxon>
        <taxon>Heliantheae</taxon>
        <taxon>Helianthus</taxon>
    </lineage>
</organism>
<reference evidence="1" key="2">
    <citation type="submission" date="2020-06" db="EMBL/GenBank/DDBJ databases">
        <title>Helianthus annuus Genome sequencing and assembly Release 2.</title>
        <authorList>
            <person name="Gouzy J."/>
            <person name="Langlade N."/>
            <person name="Munos S."/>
        </authorList>
    </citation>
    <scope>NUCLEOTIDE SEQUENCE</scope>
    <source>
        <tissue evidence="1">Leaves</tissue>
    </source>
</reference>
<dbReference type="AlphaFoldDB" id="A0A9K3E5H5"/>
<accession>A0A9K3E5H5</accession>
<dbReference type="Proteomes" id="UP000215914">
    <property type="component" value="Unassembled WGS sequence"/>
</dbReference>
<gene>
    <name evidence="1" type="ORF">HanXRQr2_Chr14g0623921</name>
</gene>
<name>A0A9K3E5H5_HELAN</name>
<evidence type="ECO:0000313" key="1">
    <source>
        <dbReference type="EMBL" id="KAF5767400.1"/>
    </source>
</evidence>
<comment type="caution">
    <text evidence="1">The sequence shown here is derived from an EMBL/GenBank/DDBJ whole genome shotgun (WGS) entry which is preliminary data.</text>
</comment>
<evidence type="ECO:0000313" key="2">
    <source>
        <dbReference type="Proteomes" id="UP000215914"/>
    </source>
</evidence>
<proteinExistence type="predicted"/>
<dbReference type="SUPFAM" id="SSF56672">
    <property type="entry name" value="DNA/RNA polymerases"/>
    <property type="match status" value="1"/>
</dbReference>
<dbReference type="Gramene" id="mRNA:HanXRQr2_Chr14g0623921">
    <property type="protein sequence ID" value="mRNA:HanXRQr2_Chr14g0623921"/>
    <property type="gene ID" value="HanXRQr2_Chr14g0623921"/>
</dbReference>
<dbReference type="Gene3D" id="3.10.10.10">
    <property type="entry name" value="HIV Type 1 Reverse Transcriptase, subunit A, domain 1"/>
    <property type="match status" value="1"/>
</dbReference>
<dbReference type="EMBL" id="MNCJ02000329">
    <property type="protein sequence ID" value="KAF5767400.1"/>
    <property type="molecule type" value="Genomic_DNA"/>
</dbReference>